<evidence type="ECO:0000256" key="4">
    <source>
        <dbReference type="ARBA" id="ARBA00022692"/>
    </source>
</evidence>
<feature type="transmembrane region" description="Helical" evidence="9">
    <location>
        <begin position="355"/>
        <end position="388"/>
    </location>
</feature>
<organism evidence="13 14">
    <name type="scientific">Ehrlichia ruminantium</name>
    <name type="common">heartwater rickettsia</name>
    <name type="synonym">Cowdria ruminantium</name>
    <dbReference type="NCBI Taxonomy" id="779"/>
    <lineage>
        <taxon>Bacteria</taxon>
        <taxon>Pseudomonadati</taxon>
        <taxon>Pseudomonadota</taxon>
        <taxon>Alphaproteobacteria</taxon>
        <taxon>Rickettsiales</taxon>
        <taxon>Anaplasmataceae</taxon>
        <taxon>Ehrlichia</taxon>
    </lineage>
</organism>
<dbReference type="STRING" id="779.GCA_002019755_00959"/>
<keyword evidence="3 9" id="KW-1003">Cell membrane</keyword>
<dbReference type="InterPro" id="IPR055344">
    <property type="entry name" value="SecD_SecF_C_bact"/>
</dbReference>
<dbReference type="NCBIfam" id="TIGR00916">
    <property type="entry name" value="2A0604s01"/>
    <property type="match status" value="1"/>
</dbReference>
<keyword evidence="4 9" id="KW-0812">Transmembrane</keyword>
<dbReference type="Pfam" id="PF07549">
    <property type="entry name" value="Sec_GG"/>
    <property type="match status" value="1"/>
</dbReference>
<dbReference type="InterPro" id="IPR048634">
    <property type="entry name" value="SecD_SecF_C"/>
</dbReference>
<evidence type="ECO:0000256" key="6">
    <source>
        <dbReference type="ARBA" id="ARBA00022989"/>
    </source>
</evidence>
<dbReference type="InterPro" id="IPR048631">
    <property type="entry name" value="SecD_1st"/>
</dbReference>
<comment type="caution">
    <text evidence="13">The sequence shown here is derived from an EMBL/GenBank/DDBJ whole genome shotgun (WGS) entry which is preliminary data.</text>
</comment>
<comment type="similarity">
    <text evidence="9">Belongs to the SecD/SecF family. SecD subfamily.</text>
</comment>
<keyword evidence="6 9" id="KW-1133">Transmembrane helix</keyword>
<evidence type="ECO:0000313" key="14">
    <source>
        <dbReference type="Proteomes" id="UP000092677"/>
    </source>
</evidence>
<evidence type="ECO:0000256" key="8">
    <source>
        <dbReference type="ARBA" id="ARBA00023136"/>
    </source>
</evidence>
<dbReference type="Pfam" id="PF21760">
    <property type="entry name" value="SecD_1st"/>
    <property type="match status" value="1"/>
</dbReference>
<sequence>MYDMLFKLEIKPIVVTLLCTIAIYLVLPNFIDNKFLISNKKVNLGLDLQGGVYLLLEADFKEYLKERMYGLYDEVNEFLLSKNIKYKSFDVYEDKLVLILKDNQDFDQIKSFNDKNVKMSKQDVRIVMSFYDSYKEDLLKNIITDSISNIRRRLDKSGTKEITINSHGKDRISLQIPGIHDTSQIKMLLGKTAKLTFHLLENVTQISSINPLTTVLLKDLRGNTYPILRKVEISGDSLVDVSSGINSLGNVVVNFKLNNAAAKKFAKITKENFNKPFAIVLDGVVLTAPVIRDPILTGSGEISGNFTVESAKELSILLKSGALPAPLKVIEEKTIGSSLGAEYIKQGRLAMIVSVVAVSTFIIFFYGIFGVLAVIGLVFNIIFIVAALTLLQATLTLPGIAGITLTVGMSVDANVLIFERIKEELRSKKKLRWAVESGFKNAMSTIFDSNITTLIVAAIMFVMGSGPVSGFAITLSIGILCSMFSAITLTKMLIDLYIRCFNLKVLNI</sequence>
<keyword evidence="5 9" id="KW-0653">Protein transport</keyword>
<feature type="domain" description="Protein translocase subunit SecDF P1" evidence="11">
    <location>
        <begin position="144"/>
        <end position="201"/>
    </location>
</feature>
<dbReference type="Gene3D" id="1.20.1640.10">
    <property type="entry name" value="Multidrug efflux transporter AcrB transmembrane domain"/>
    <property type="match status" value="1"/>
</dbReference>
<evidence type="ECO:0000256" key="1">
    <source>
        <dbReference type="ARBA" id="ARBA00004651"/>
    </source>
</evidence>
<dbReference type="HAMAP" id="MF_01463_B">
    <property type="entry name" value="SecD_B"/>
    <property type="match status" value="1"/>
</dbReference>
<dbReference type="GO" id="GO:0043952">
    <property type="term" value="P:protein transport by the Sec complex"/>
    <property type="evidence" value="ECO:0007669"/>
    <property type="project" value="UniProtKB-UniRule"/>
</dbReference>
<feature type="transmembrane region" description="Helical" evidence="9">
    <location>
        <begin position="442"/>
        <end position="462"/>
    </location>
</feature>
<dbReference type="PANTHER" id="PTHR30081">
    <property type="entry name" value="PROTEIN-EXPORT MEMBRANE PROTEIN SEC"/>
    <property type="match status" value="1"/>
</dbReference>
<dbReference type="Pfam" id="PF22599">
    <property type="entry name" value="SecDF_P1_head"/>
    <property type="match status" value="1"/>
</dbReference>
<dbReference type="Pfam" id="PF02355">
    <property type="entry name" value="SecD_SecF_C"/>
    <property type="match status" value="1"/>
</dbReference>
<dbReference type="EMBL" id="BDDL01000115">
    <property type="protein sequence ID" value="GAT77755.1"/>
    <property type="molecule type" value="Genomic_DNA"/>
</dbReference>
<dbReference type="GO" id="GO:0015450">
    <property type="term" value="F:protein-transporting ATPase activity"/>
    <property type="evidence" value="ECO:0007669"/>
    <property type="project" value="InterPro"/>
</dbReference>
<dbReference type="NCBIfam" id="TIGR01129">
    <property type="entry name" value="secD"/>
    <property type="match status" value="1"/>
</dbReference>
<keyword evidence="2 9" id="KW-0813">Transport</keyword>
<evidence type="ECO:0000256" key="7">
    <source>
        <dbReference type="ARBA" id="ARBA00023010"/>
    </source>
</evidence>
<evidence type="ECO:0000259" key="12">
    <source>
        <dbReference type="Pfam" id="PF22599"/>
    </source>
</evidence>
<gene>
    <name evidence="9 13" type="primary">secD</name>
    <name evidence="13" type="ORF">EHRUM2_09860</name>
</gene>
<keyword evidence="8 9" id="KW-0472">Membrane</keyword>
<feature type="transmembrane region" description="Helical" evidence="9">
    <location>
        <begin position="400"/>
        <end position="421"/>
    </location>
</feature>
<evidence type="ECO:0000259" key="11">
    <source>
        <dbReference type="Pfam" id="PF21760"/>
    </source>
</evidence>
<dbReference type="InterPro" id="IPR054384">
    <property type="entry name" value="SecDF_P1_head"/>
</dbReference>
<name>A0A170S8U4_EHRRU</name>
<dbReference type="Gene3D" id="3.30.70.3400">
    <property type="match status" value="1"/>
</dbReference>
<protein>
    <recommendedName>
        <fullName evidence="9">Protein translocase subunit SecD</fullName>
    </recommendedName>
</protein>
<evidence type="ECO:0000256" key="5">
    <source>
        <dbReference type="ARBA" id="ARBA00022927"/>
    </source>
</evidence>
<dbReference type="AlphaFoldDB" id="A0A170S8U4"/>
<evidence type="ECO:0000256" key="9">
    <source>
        <dbReference type="HAMAP-Rule" id="MF_01463"/>
    </source>
</evidence>
<reference evidence="14" key="1">
    <citation type="submission" date="2016-05" db="EMBL/GenBank/DDBJ databases">
        <title>Draft genome sequences of four strains of Ehrlichia ruminantium, a tick-borne pathogen of ruminants, isolated from Zimbabwe, The Gambia and Ghana.</title>
        <authorList>
            <person name="Nakao R."/>
            <person name="Jongejan F."/>
            <person name="Sugimoto C."/>
        </authorList>
    </citation>
    <scope>NUCLEOTIDE SEQUENCE [LARGE SCALE GENOMIC DNA]</scope>
    <source>
        <strain evidence="14">Kerr Seringe</strain>
    </source>
</reference>
<feature type="domain" description="Protein export membrane protein SecD/SecF C-terminal" evidence="10">
    <location>
        <begin position="328"/>
        <end position="494"/>
    </location>
</feature>
<dbReference type="InterPro" id="IPR022813">
    <property type="entry name" value="SecD/SecF_arch_bac"/>
</dbReference>
<feature type="transmembrane region" description="Helical" evidence="9">
    <location>
        <begin position="12"/>
        <end position="31"/>
    </location>
</feature>
<keyword evidence="7 9" id="KW-0811">Translocation</keyword>
<evidence type="ECO:0000313" key="13">
    <source>
        <dbReference type="EMBL" id="GAT77755.1"/>
    </source>
</evidence>
<proteinExistence type="inferred from homology"/>
<dbReference type="InterPro" id="IPR022646">
    <property type="entry name" value="SecD/SecF_CS"/>
</dbReference>
<dbReference type="FunFam" id="1.20.1640.10:FF:000004">
    <property type="entry name" value="Protein translocase subunit SecD"/>
    <property type="match status" value="1"/>
</dbReference>
<comment type="subcellular location">
    <subcellularLocation>
        <location evidence="1 9">Cell membrane</location>
        <topology evidence="1 9">Multi-pass membrane protein</topology>
    </subcellularLocation>
</comment>
<dbReference type="GO" id="GO:0006605">
    <property type="term" value="P:protein targeting"/>
    <property type="evidence" value="ECO:0007669"/>
    <property type="project" value="UniProtKB-UniRule"/>
</dbReference>
<accession>A0A170S8U4</accession>
<evidence type="ECO:0000259" key="10">
    <source>
        <dbReference type="Pfam" id="PF02355"/>
    </source>
</evidence>
<comment type="subunit">
    <text evidence="9">Forms a complex with SecF. Part of the essential Sec protein translocation apparatus which comprises SecA, SecYEG and auxiliary proteins SecDF-YajC and YidC.</text>
</comment>
<evidence type="ECO:0000256" key="3">
    <source>
        <dbReference type="ARBA" id="ARBA00022475"/>
    </source>
</evidence>
<comment type="caution">
    <text evidence="9">Lacks conserved residue(s) required for the propagation of feature annotation.</text>
</comment>
<dbReference type="GO" id="GO:0005886">
    <property type="term" value="C:plasma membrane"/>
    <property type="evidence" value="ECO:0007669"/>
    <property type="project" value="UniProtKB-SubCell"/>
</dbReference>
<dbReference type="Proteomes" id="UP000092677">
    <property type="component" value="Unassembled WGS sequence"/>
</dbReference>
<feature type="domain" description="SecDF P1 head subdomain" evidence="12">
    <location>
        <begin position="221"/>
        <end position="325"/>
    </location>
</feature>
<feature type="transmembrane region" description="Helical" evidence="9">
    <location>
        <begin position="468"/>
        <end position="489"/>
    </location>
</feature>
<dbReference type="GO" id="GO:0065002">
    <property type="term" value="P:intracellular protein transmembrane transport"/>
    <property type="evidence" value="ECO:0007669"/>
    <property type="project" value="UniProtKB-UniRule"/>
</dbReference>
<dbReference type="Gene3D" id="3.30.1360.200">
    <property type="match status" value="1"/>
</dbReference>
<dbReference type="InterPro" id="IPR005791">
    <property type="entry name" value="SecD"/>
</dbReference>
<dbReference type="SUPFAM" id="SSF82866">
    <property type="entry name" value="Multidrug efflux transporter AcrB transmembrane domain"/>
    <property type="match status" value="1"/>
</dbReference>
<dbReference type="PANTHER" id="PTHR30081:SF1">
    <property type="entry name" value="PROTEIN TRANSLOCASE SUBUNIT SECD"/>
    <property type="match status" value="1"/>
</dbReference>
<evidence type="ECO:0000256" key="2">
    <source>
        <dbReference type="ARBA" id="ARBA00022448"/>
    </source>
</evidence>
<comment type="function">
    <text evidence="9">Part of the Sec protein translocase complex. Interacts with the SecYEG preprotein conducting channel. SecDF uses the proton motive force (PMF) to complete protein translocation after the ATP-dependent function of SecA.</text>
</comment>